<feature type="non-terminal residue" evidence="9">
    <location>
        <position position="318"/>
    </location>
</feature>
<keyword evidence="5" id="KW-1015">Disulfide bond</keyword>
<sequence>MVSGAILPMYGRYLNGVPLTLSGRKKLRLREKFILFSVFGTFGVICMGSLYFLPEFRSGTGSTIHTAYEHIKDASHDFLLPSPPHDEVNNLNAVRHGHVNRVGLDPHRFEDRVKLNQKIQEDIDKEKNGNNIESEKVEKELPTNNHIVQVKIENKKQSEYKYAKNVDLNNRYNSESLPLKIKMEEGDKGNVINESHGREPTDPVMRERRNRIKEMMKHAWDNYVYYAFGQNELRPISRRGHSAGIFGKTAMGATIVDGLDTLFLMGLKEDYKKARDWIDEHLDFDHGVRGQHFEISVFETNIRFVGGLLSCYALTNDV</sequence>
<accession>A0ABM1C2X1</accession>
<dbReference type="GeneID" id="106477206"/>
<keyword evidence="7" id="KW-0812">Transmembrane</keyword>
<evidence type="ECO:0000256" key="3">
    <source>
        <dbReference type="ARBA" id="ARBA00007658"/>
    </source>
</evidence>
<keyword evidence="7" id="KW-1133">Transmembrane helix</keyword>
<evidence type="ECO:0000256" key="2">
    <source>
        <dbReference type="ARBA" id="ARBA00004922"/>
    </source>
</evidence>
<organism evidence="8 9">
    <name type="scientific">Limulus polyphemus</name>
    <name type="common">Atlantic horseshoe crab</name>
    <dbReference type="NCBI Taxonomy" id="6850"/>
    <lineage>
        <taxon>Eukaryota</taxon>
        <taxon>Metazoa</taxon>
        <taxon>Ecdysozoa</taxon>
        <taxon>Arthropoda</taxon>
        <taxon>Chelicerata</taxon>
        <taxon>Merostomata</taxon>
        <taxon>Xiphosura</taxon>
        <taxon>Limulidae</taxon>
        <taxon>Limulus</taxon>
    </lineage>
</organism>
<evidence type="ECO:0000256" key="7">
    <source>
        <dbReference type="SAM" id="Phobius"/>
    </source>
</evidence>
<dbReference type="RefSeq" id="XP_013793251.2">
    <property type="nucleotide sequence ID" value="XM_013937797.2"/>
</dbReference>
<gene>
    <name evidence="9" type="primary">LOC106477206</name>
</gene>
<dbReference type="InterPro" id="IPR050749">
    <property type="entry name" value="Glycosyl_Hydrolase_47"/>
</dbReference>
<dbReference type="SUPFAM" id="SSF48225">
    <property type="entry name" value="Seven-hairpin glycosidases"/>
    <property type="match status" value="1"/>
</dbReference>
<protein>
    <recommendedName>
        <fullName evidence="6">alpha-1,2-Mannosidase</fullName>
        <ecNumber evidence="6">3.2.1.-</ecNumber>
    </recommendedName>
</protein>
<comment type="cofactor">
    <cofactor evidence="1">
        <name>Ca(2+)</name>
        <dbReference type="ChEBI" id="CHEBI:29108"/>
    </cofactor>
</comment>
<reference evidence="9" key="1">
    <citation type="submission" date="2025-08" db="UniProtKB">
        <authorList>
            <consortium name="RefSeq"/>
        </authorList>
    </citation>
    <scope>IDENTIFICATION</scope>
    <source>
        <tissue evidence="9">Muscle</tissue>
    </source>
</reference>
<evidence type="ECO:0000256" key="1">
    <source>
        <dbReference type="ARBA" id="ARBA00001913"/>
    </source>
</evidence>
<name>A0ABM1C2X1_LIMPO</name>
<dbReference type="PANTHER" id="PTHR11742">
    <property type="entry name" value="MANNOSYL-OLIGOSACCHARIDE ALPHA-1,2-MANNOSIDASE-RELATED"/>
    <property type="match status" value="1"/>
</dbReference>
<dbReference type="Gene3D" id="1.50.10.10">
    <property type="match status" value="1"/>
</dbReference>
<dbReference type="InterPro" id="IPR012341">
    <property type="entry name" value="6hp_glycosidase-like_sf"/>
</dbReference>
<dbReference type="PANTHER" id="PTHR11742:SF6">
    <property type="entry name" value="MANNOSYL-OLIGOSACCHARIDE ALPHA-1,2-MANNOSIDASE IA-RELATED"/>
    <property type="match status" value="1"/>
</dbReference>
<dbReference type="Proteomes" id="UP000694941">
    <property type="component" value="Unplaced"/>
</dbReference>
<comment type="pathway">
    <text evidence="2">Protein modification; protein glycosylation.</text>
</comment>
<comment type="similarity">
    <text evidence="3 6">Belongs to the glycosyl hydrolase 47 family.</text>
</comment>
<evidence type="ECO:0000313" key="8">
    <source>
        <dbReference type="Proteomes" id="UP000694941"/>
    </source>
</evidence>
<dbReference type="InterPro" id="IPR036026">
    <property type="entry name" value="Seven-hairpin_glycosidases"/>
</dbReference>
<keyword evidence="8" id="KW-1185">Reference proteome</keyword>
<dbReference type="EC" id="3.2.1.-" evidence="6"/>
<keyword evidence="6" id="KW-0326">Glycosidase</keyword>
<feature type="transmembrane region" description="Helical" evidence="7">
    <location>
        <begin position="33"/>
        <end position="53"/>
    </location>
</feature>
<keyword evidence="4 6" id="KW-0378">Hydrolase</keyword>
<evidence type="ECO:0000256" key="4">
    <source>
        <dbReference type="ARBA" id="ARBA00022801"/>
    </source>
</evidence>
<evidence type="ECO:0000256" key="5">
    <source>
        <dbReference type="ARBA" id="ARBA00023157"/>
    </source>
</evidence>
<evidence type="ECO:0000313" key="9">
    <source>
        <dbReference type="RefSeq" id="XP_013793251.2"/>
    </source>
</evidence>
<keyword evidence="7" id="KW-0472">Membrane</keyword>
<dbReference type="InterPro" id="IPR001382">
    <property type="entry name" value="Glyco_hydro_47"/>
</dbReference>
<dbReference type="PRINTS" id="PR00747">
    <property type="entry name" value="GLYHDRLASE47"/>
</dbReference>
<dbReference type="Pfam" id="PF01532">
    <property type="entry name" value="Glyco_hydro_47"/>
    <property type="match status" value="1"/>
</dbReference>
<evidence type="ECO:0000256" key="6">
    <source>
        <dbReference type="RuleBase" id="RU361193"/>
    </source>
</evidence>
<proteinExistence type="inferred from homology"/>